<gene>
    <name evidence="2" type="ORF">AKAME5_002863100</name>
</gene>
<keyword evidence="3" id="KW-1185">Reference proteome</keyword>
<evidence type="ECO:0000256" key="1">
    <source>
        <dbReference type="SAM" id="MobiDB-lite"/>
    </source>
</evidence>
<evidence type="ECO:0000313" key="3">
    <source>
        <dbReference type="Proteomes" id="UP001279410"/>
    </source>
</evidence>
<protein>
    <submittedName>
        <fullName evidence="2">Protein MTSS 2-like isoform X1</fullName>
    </submittedName>
</protein>
<reference evidence="2" key="1">
    <citation type="submission" date="2022-08" db="EMBL/GenBank/DDBJ databases">
        <title>Genome sequencing of akame (Lates japonicus).</title>
        <authorList>
            <person name="Hashiguchi Y."/>
            <person name="Takahashi H."/>
        </authorList>
    </citation>
    <scope>NUCLEOTIDE SEQUENCE</scope>
    <source>
        <strain evidence="2">Kochi</strain>
    </source>
</reference>
<evidence type="ECO:0000313" key="2">
    <source>
        <dbReference type="EMBL" id="GLD56183.1"/>
    </source>
</evidence>
<dbReference type="Proteomes" id="UP001279410">
    <property type="component" value="Unassembled WGS sequence"/>
</dbReference>
<feature type="region of interest" description="Disordered" evidence="1">
    <location>
        <begin position="1"/>
        <end position="20"/>
    </location>
</feature>
<dbReference type="EMBL" id="BRZM01004296">
    <property type="protein sequence ID" value="GLD56183.1"/>
    <property type="molecule type" value="Genomic_DNA"/>
</dbReference>
<comment type="caution">
    <text evidence="2">The sequence shown here is derived from an EMBL/GenBank/DDBJ whole genome shotgun (WGS) entry which is preliminary data.</text>
</comment>
<accession>A0AAD3MLA7</accession>
<feature type="region of interest" description="Disordered" evidence="1">
    <location>
        <begin position="32"/>
        <end position="66"/>
    </location>
</feature>
<dbReference type="AlphaFoldDB" id="A0AAD3MLA7"/>
<sequence>MLKVQSGTGEIKQVPPIPRHSNIAQNYRGMIQPRPASTSGLPSGVLDPGVHGIPGQPGVAGGGVGGELQALPPSGVLHLPNGREALFFNAGPIPIDHHCACQGTYCLETPRSPGAKWWWSAGGGHAGGCLCDWQ</sequence>
<proteinExistence type="predicted"/>
<name>A0AAD3MLA7_LATJO</name>
<organism evidence="2 3">
    <name type="scientific">Lates japonicus</name>
    <name type="common">Japanese lates</name>
    <dbReference type="NCBI Taxonomy" id="270547"/>
    <lineage>
        <taxon>Eukaryota</taxon>
        <taxon>Metazoa</taxon>
        <taxon>Chordata</taxon>
        <taxon>Craniata</taxon>
        <taxon>Vertebrata</taxon>
        <taxon>Euteleostomi</taxon>
        <taxon>Actinopterygii</taxon>
        <taxon>Neopterygii</taxon>
        <taxon>Teleostei</taxon>
        <taxon>Neoteleostei</taxon>
        <taxon>Acanthomorphata</taxon>
        <taxon>Carangaria</taxon>
        <taxon>Carangaria incertae sedis</taxon>
        <taxon>Centropomidae</taxon>
        <taxon>Lates</taxon>
    </lineage>
</organism>